<proteinExistence type="predicted"/>
<keyword evidence="2" id="KW-1185">Reference proteome</keyword>
<reference evidence="1 2" key="1">
    <citation type="journal article" date="2019" name="Sci. Rep.">
        <title>Orb-weaving spider Araneus ventricosus genome elucidates the spidroin gene catalogue.</title>
        <authorList>
            <person name="Kono N."/>
            <person name="Nakamura H."/>
            <person name="Ohtoshi R."/>
            <person name="Moran D.A.P."/>
            <person name="Shinohara A."/>
            <person name="Yoshida Y."/>
            <person name="Fujiwara M."/>
            <person name="Mori M."/>
            <person name="Tomita M."/>
            <person name="Arakawa K."/>
        </authorList>
    </citation>
    <scope>NUCLEOTIDE SEQUENCE [LARGE SCALE GENOMIC DNA]</scope>
</reference>
<evidence type="ECO:0000313" key="2">
    <source>
        <dbReference type="Proteomes" id="UP000499080"/>
    </source>
</evidence>
<gene>
    <name evidence="1" type="ORF">AVEN_238597_1</name>
</gene>
<dbReference type="Proteomes" id="UP000499080">
    <property type="component" value="Unassembled WGS sequence"/>
</dbReference>
<dbReference type="EMBL" id="BGPR01001466">
    <property type="protein sequence ID" value="GBM54597.1"/>
    <property type="molecule type" value="Genomic_DNA"/>
</dbReference>
<name>A0A4Y2GN18_ARAVE</name>
<protein>
    <submittedName>
        <fullName evidence="1">Uncharacterized protein</fullName>
    </submittedName>
</protein>
<organism evidence="1 2">
    <name type="scientific">Araneus ventricosus</name>
    <name type="common">Orbweaver spider</name>
    <name type="synonym">Epeira ventricosa</name>
    <dbReference type="NCBI Taxonomy" id="182803"/>
    <lineage>
        <taxon>Eukaryota</taxon>
        <taxon>Metazoa</taxon>
        <taxon>Ecdysozoa</taxon>
        <taxon>Arthropoda</taxon>
        <taxon>Chelicerata</taxon>
        <taxon>Arachnida</taxon>
        <taxon>Araneae</taxon>
        <taxon>Araneomorphae</taxon>
        <taxon>Entelegynae</taxon>
        <taxon>Araneoidea</taxon>
        <taxon>Araneidae</taxon>
        <taxon>Araneus</taxon>
    </lineage>
</organism>
<evidence type="ECO:0000313" key="1">
    <source>
        <dbReference type="EMBL" id="GBM54597.1"/>
    </source>
</evidence>
<sequence>MPSFQNAGSIHEHSAQLKHLHGKQSIKMIKFKSKPRMLLKVSLAAKLQSWDLMVAMRATMQTAASFTFVWHGSRWDAKRTGHHSESFQVRFLPPFRKEGVHQPTPSSQKFCFLVF</sequence>
<comment type="caution">
    <text evidence="1">The sequence shown here is derived from an EMBL/GenBank/DDBJ whole genome shotgun (WGS) entry which is preliminary data.</text>
</comment>
<dbReference type="AlphaFoldDB" id="A0A4Y2GN18"/>
<accession>A0A4Y2GN18</accession>